<evidence type="ECO:0000313" key="12">
    <source>
        <dbReference type="Proteomes" id="UP001163828"/>
    </source>
</evidence>
<evidence type="ECO:0000256" key="7">
    <source>
        <dbReference type="RuleBase" id="RU000489"/>
    </source>
</evidence>
<evidence type="ECO:0000256" key="8">
    <source>
        <dbReference type="RuleBase" id="RU004453"/>
    </source>
</evidence>
<dbReference type="InterPro" id="IPR001223">
    <property type="entry name" value="Glyco_hydro18_cat"/>
</dbReference>
<proteinExistence type="inferred from homology"/>
<evidence type="ECO:0000256" key="3">
    <source>
        <dbReference type="ARBA" id="ARBA00023024"/>
    </source>
</evidence>
<dbReference type="PROSITE" id="PS51910">
    <property type="entry name" value="GH18_2"/>
    <property type="match status" value="1"/>
</dbReference>
<dbReference type="Pfam" id="PF00704">
    <property type="entry name" value="Glyco_hydro_18"/>
    <property type="match status" value="1"/>
</dbReference>
<keyword evidence="6" id="KW-0624">Polysaccharide degradation</keyword>
<feature type="compositionally biased region" description="Polar residues" evidence="9">
    <location>
        <begin position="341"/>
        <end position="368"/>
    </location>
</feature>
<evidence type="ECO:0000313" key="11">
    <source>
        <dbReference type="EMBL" id="KAJ3991502.1"/>
    </source>
</evidence>
<evidence type="ECO:0000256" key="9">
    <source>
        <dbReference type="SAM" id="MobiDB-lite"/>
    </source>
</evidence>
<feature type="region of interest" description="Disordered" evidence="9">
    <location>
        <begin position="255"/>
        <end position="368"/>
    </location>
</feature>
<keyword evidence="3" id="KW-0146">Chitin degradation</keyword>
<sequence>MSFLLSSGASDMAMAWQTLTSSQRSTIKQQYQAAGIKLLVSAFGSTETPTTSGKDPKQLASTMAAWVKQYGVDGIDVDYEDITAMNKADGNAEQWIIDFTNALRAELPQGQYILTHAPMAPWMGSGTQWTSGAYVTVNTKVGSSIDWYNTQFYNQGASEYTTCDGLLTESSSNNPKSSVFEIQANGFELNKIVIGKPGSTGTGDASNGQMSTSTLAGCVSQAKGKGWNAGVMSWEYPDANSQWITAVRGSTYPIDGSSDSGSSGGSTDNASPTSIGSSGSSTATSTDDASPTSLGSPSGSVTAATVGASPTSSGSASATDNDSASASTTTPTDAGSDGSSVDNSSPASQTTDTNAAAPSTTAFNNGEWTPSAAASTATFNNGMWTPSTTPATAVATPVPQRRHAEGISHRMLRRRGVPAILP</sequence>
<organism evidence="11 12">
    <name type="scientific">Lentinula boryana</name>
    <dbReference type="NCBI Taxonomy" id="40481"/>
    <lineage>
        <taxon>Eukaryota</taxon>
        <taxon>Fungi</taxon>
        <taxon>Dikarya</taxon>
        <taxon>Basidiomycota</taxon>
        <taxon>Agaricomycotina</taxon>
        <taxon>Agaricomycetes</taxon>
        <taxon>Agaricomycetidae</taxon>
        <taxon>Agaricales</taxon>
        <taxon>Marasmiineae</taxon>
        <taxon>Omphalotaceae</taxon>
        <taxon>Lentinula</taxon>
    </lineage>
</organism>
<gene>
    <name evidence="11" type="ORF">F5050DRAFT_1581306</name>
</gene>
<evidence type="ECO:0000256" key="6">
    <source>
        <dbReference type="ARBA" id="ARBA00023326"/>
    </source>
</evidence>
<evidence type="ECO:0000256" key="4">
    <source>
        <dbReference type="ARBA" id="ARBA00023277"/>
    </source>
</evidence>
<keyword evidence="2 7" id="KW-0378">Hydrolase</keyword>
<dbReference type="InterPro" id="IPR001579">
    <property type="entry name" value="Glyco_hydro_18_chit_AS"/>
</dbReference>
<dbReference type="CDD" id="cd00598">
    <property type="entry name" value="GH18_chitinase-like"/>
    <property type="match status" value="1"/>
</dbReference>
<evidence type="ECO:0000256" key="1">
    <source>
        <dbReference type="ARBA" id="ARBA00000822"/>
    </source>
</evidence>
<feature type="compositionally biased region" description="Low complexity" evidence="9">
    <location>
        <begin position="300"/>
        <end position="340"/>
    </location>
</feature>
<name>A0ABQ8PYZ5_9AGAR</name>
<feature type="domain" description="GH18" evidence="10">
    <location>
        <begin position="1"/>
        <end position="254"/>
    </location>
</feature>
<keyword evidence="12" id="KW-1185">Reference proteome</keyword>
<evidence type="ECO:0000256" key="5">
    <source>
        <dbReference type="ARBA" id="ARBA00023295"/>
    </source>
</evidence>
<evidence type="ECO:0000256" key="2">
    <source>
        <dbReference type="ARBA" id="ARBA00022801"/>
    </source>
</evidence>
<accession>A0ABQ8PYZ5</accession>
<comment type="similarity">
    <text evidence="8">Belongs to the glycosyl hydrolase 18 family.</text>
</comment>
<dbReference type="SUPFAM" id="SSF51445">
    <property type="entry name" value="(Trans)glycosidases"/>
    <property type="match status" value="1"/>
</dbReference>
<evidence type="ECO:0000259" key="10">
    <source>
        <dbReference type="PROSITE" id="PS51910"/>
    </source>
</evidence>
<keyword evidence="5 7" id="KW-0326">Glycosidase</keyword>
<reference evidence="11" key="1">
    <citation type="submission" date="2022-08" db="EMBL/GenBank/DDBJ databases">
        <authorList>
            <consortium name="DOE Joint Genome Institute"/>
            <person name="Min B."/>
            <person name="Riley R."/>
            <person name="Sierra-Patev S."/>
            <person name="Naranjo-Ortiz M."/>
            <person name="Looney B."/>
            <person name="Konkel Z."/>
            <person name="Slot J.C."/>
            <person name="Sakamoto Y."/>
            <person name="Steenwyk J.L."/>
            <person name="Rokas A."/>
            <person name="Carro J."/>
            <person name="Camarero S."/>
            <person name="Ferreira P."/>
            <person name="Molpeceres G."/>
            <person name="Ruiz-Duenas F.J."/>
            <person name="Serrano A."/>
            <person name="Henrissat B."/>
            <person name="Drula E."/>
            <person name="Hughes K.W."/>
            <person name="Mata J.L."/>
            <person name="Ishikawa N.K."/>
            <person name="Vargas-Isla R."/>
            <person name="Ushijima S."/>
            <person name="Smith C.A."/>
            <person name="Ahrendt S."/>
            <person name="Andreopoulos W."/>
            <person name="He G."/>
            <person name="Labutti K."/>
            <person name="Lipzen A."/>
            <person name="Ng V."/>
            <person name="Sandor L."/>
            <person name="Barry K."/>
            <person name="Martinez A.T."/>
            <person name="Xiao Y."/>
            <person name="Gibbons J.G."/>
            <person name="Terashima K."/>
            <person name="Hibbett D.S."/>
            <person name="Grigoriev I.V."/>
        </authorList>
    </citation>
    <scope>NUCLEOTIDE SEQUENCE</scope>
    <source>
        <strain evidence="11">TFB10827</strain>
    </source>
</reference>
<comment type="catalytic activity">
    <reaction evidence="1">
        <text>Random endo-hydrolysis of N-acetyl-beta-D-glucosaminide (1-&gt;4)-beta-linkages in chitin and chitodextrins.</text>
        <dbReference type="EC" id="3.2.1.14"/>
    </reaction>
</comment>
<dbReference type="Proteomes" id="UP001163828">
    <property type="component" value="Unassembled WGS sequence"/>
</dbReference>
<dbReference type="InterPro" id="IPR017853">
    <property type="entry name" value="GH"/>
</dbReference>
<keyword evidence="4" id="KW-0119">Carbohydrate metabolism</keyword>
<dbReference type="EMBL" id="MU791015">
    <property type="protein sequence ID" value="KAJ3991502.1"/>
    <property type="molecule type" value="Genomic_DNA"/>
</dbReference>
<dbReference type="Gene3D" id="3.20.20.80">
    <property type="entry name" value="Glycosidases"/>
    <property type="match status" value="1"/>
</dbReference>
<feature type="compositionally biased region" description="Low complexity" evidence="9">
    <location>
        <begin position="271"/>
        <end position="293"/>
    </location>
</feature>
<dbReference type="PROSITE" id="PS01095">
    <property type="entry name" value="GH18_1"/>
    <property type="match status" value="1"/>
</dbReference>
<protein>
    <submittedName>
        <fullName evidence="11">Chitinase</fullName>
    </submittedName>
</protein>
<comment type="caution">
    <text evidence="11">The sequence shown here is derived from an EMBL/GenBank/DDBJ whole genome shotgun (WGS) entry which is preliminary data.</text>
</comment>